<sequence>MDSMNKLYGHIDSIQHGILNQQVEQGKQLADRFFRICAEFRGFDDPGFIIADNQNLLEDLIQFEKVVCSLDFMYVFYGYIGRMFLQTGNPEKAVIYGLAALELCSKVNDYEGVKAAQNLLCDIAIANDAALVGVEYFKEANPSLIEEAEFFSSLPNHNSMQVRKWLKRKSRPATYKYFEAPEAKQKEEAIRFLMIAQNYTRATASKYVGNFK</sequence>
<reference evidence="1 2" key="1">
    <citation type="submission" date="2018-03" db="EMBL/GenBank/DDBJ databases">
        <title>Whole genome sequencing of Histamine producing bacteria.</title>
        <authorList>
            <person name="Butler K."/>
        </authorList>
    </citation>
    <scope>NUCLEOTIDE SEQUENCE [LARGE SCALE GENOMIC DNA]</scope>
    <source>
        <strain evidence="1 2">JCM 13586</strain>
    </source>
</reference>
<dbReference type="Proteomes" id="UP000241222">
    <property type="component" value="Unassembled WGS sequence"/>
</dbReference>
<dbReference type="EMBL" id="PYMH01000013">
    <property type="protein sequence ID" value="PSU31702.1"/>
    <property type="molecule type" value="Genomic_DNA"/>
</dbReference>
<gene>
    <name evidence="1" type="ORF">C9I99_21175</name>
</gene>
<protein>
    <submittedName>
        <fullName evidence="1">Uncharacterized protein</fullName>
    </submittedName>
</protein>
<evidence type="ECO:0000313" key="2">
    <source>
        <dbReference type="Proteomes" id="UP000241222"/>
    </source>
</evidence>
<organism evidence="1 2">
    <name type="scientific">Photobacterium lutimaris</name>
    <dbReference type="NCBI Taxonomy" id="388278"/>
    <lineage>
        <taxon>Bacteria</taxon>
        <taxon>Pseudomonadati</taxon>
        <taxon>Pseudomonadota</taxon>
        <taxon>Gammaproteobacteria</taxon>
        <taxon>Vibrionales</taxon>
        <taxon>Vibrionaceae</taxon>
        <taxon>Photobacterium</taxon>
    </lineage>
</organism>
<evidence type="ECO:0000313" key="1">
    <source>
        <dbReference type="EMBL" id="PSU31702.1"/>
    </source>
</evidence>
<keyword evidence="2" id="KW-1185">Reference proteome</keyword>
<comment type="caution">
    <text evidence="1">The sequence shown here is derived from an EMBL/GenBank/DDBJ whole genome shotgun (WGS) entry which is preliminary data.</text>
</comment>
<dbReference type="AlphaFoldDB" id="A0A2T3ITN4"/>
<proteinExistence type="predicted"/>
<name>A0A2T3ITN4_9GAMM</name>
<dbReference type="RefSeq" id="WP_107350833.1">
    <property type="nucleotide sequence ID" value="NZ_PYMH01000013.1"/>
</dbReference>
<accession>A0A2T3ITN4</accession>